<dbReference type="STRING" id="1261.HMPREF3195_00477"/>
<dbReference type="Proteomes" id="UP000070326">
    <property type="component" value="Unassembled WGS sequence"/>
</dbReference>
<dbReference type="EMBL" id="LSQZ01000016">
    <property type="protein sequence ID" value="KXI13879.1"/>
    <property type="molecule type" value="Genomic_DNA"/>
</dbReference>
<dbReference type="RefSeq" id="WP_061101668.1">
    <property type="nucleotide sequence ID" value="NZ_JAJCJY010000002.1"/>
</dbReference>
<evidence type="ECO:0000313" key="2">
    <source>
        <dbReference type="Proteomes" id="UP000070326"/>
    </source>
</evidence>
<gene>
    <name evidence="1" type="ORF">HMPREF3195_00477</name>
</gene>
<reference evidence="1 2" key="1">
    <citation type="submission" date="2016-02" db="EMBL/GenBank/DDBJ databases">
        <authorList>
            <person name="Wen L."/>
            <person name="He K."/>
            <person name="Yang H."/>
        </authorList>
    </citation>
    <scope>NUCLEOTIDE SEQUENCE [LARGE SCALE GENOMIC DNA]</scope>
    <source>
        <strain evidence="1 2">MJR8628A</strain>
    </source>
</reference>
<sequence>MTATFTDFSYTRRMIAEGNFKRAYDSLSGLDDRTSEWFYLRGLAAMRLGYYEEGEDYLKRAKFMEPGNREYQNAYDQYIYARSGYNNRADYYNRSRNGLDNAGCCCCGGNCCDTCCKLWCLDTMCECCGGDLISCC</sequence>
<dbReference type="InterPro" id="IPR011990">
    <property type="entry name" value="TPR-like_helical_dom_sf"/>
</dbReference>
<comment type="caution">
    <text evidence="1">The sequence shown here is derived from an EMBL/GenBank/DDBJ whole genome shotgun (WGS) entry which is preliminary data.</text>
</comment>
<protein>
    <submittedName>
        <fullName evidence="1">Tetratricopeptide repeat protein</fullName>
    </submittedName>
</protein>
<name>A0A135YWW6_9FIRM</name>
<evidence type="ECO:0000313" key="1">
    <source>
        <dbReference type="EMBL" id="KXI13879.1"/>
    </source>
</evidence>
<organism evidence="1 2">
    <name type="scientific">Peptostreptococcus anaerobius</name>
    <dbReference type="NCBI Taxonomy" id="1261"/>
    <lineage>
        <taxon>Bacteria</taxon>
        <taxon>Bacillati</taxon>
        <taxon>Bacillota</taxon>
        <taxon>Clostridia</taxon>
        <taxon>Peptostreptococcales</taxon>
        <taxon>Peptostreptococcaceae</taxon>
        <taxon>Peptostreptococcus</taxon>
    </lineage>
</organism>
<dbReference type="SUPFAM" id="SSF48452">
    <property type="entry name" value="TPR-like"/>
    <property type="match status" value="1"/>
</dbReference>
<dbReference type="AlphaFoldDB" id="A0A135YWW6"/>
<accession>A0A135YWW6</accession>
<dbReference type="PATRIC" id="fig|1261.5.peg.484"/>
<dbReference type="eggNOG" id="COG0484">
    <property type="taxonomic scope" value="Bacteria"/>
</dbReference>
<proteinExistence type="predicted"/>